<feature type="domain" description="Tox-PL" evidence="2">
    <location>
        <begin position="1569"/>
        <end position="1693"/>
    </location>
</feature>
<feature type="compositionally biased region" description="Polar residues" evidence="1">
    <location>
        <begin position="692"/>
        <end position="709"/>
    </location>
</feature>
<feature type="compositionally biased region" description="Low complexity" evidence="1">
    <location>
        <begin position="341"/>
        <end position="375"/>
    </location>
</feature>
<evidence type="ECO:0000259" key="2">
    <source>
        <dbReference type="Pfam" id="PF15644"/>
    </source>
</evidence>
<feature type="compositionally biased region" description="Pro residues" evidence="1">
    <location>
        <begin position="1193"/>
        <end position="1207"/>
    </location>
</feature>
<feature type="compositionally biased region" description="Basic and acidic residues" evidence="1">
    <location>
        <begin position="1367"/>
        <end position="1376"/>
    </location>
</feature>
<feature type="region of interest" description="Disordered" evidence="1">
    <location>
        <begin position="341"/>
        <end position="464"/>
    </location>
</feature>
<feature type="compositionally biased region" description="Low complexity" evidence="1">
    <location>
        <begin position="487"/>
        <end position="503"/>
    </location>
</feature>
<feature type="compositionally biased region" description="Low complexity" evidence="1">
    <location>
        <begin position="664"/>
        <end position="690"/>
    </location>
</feature>
<feature type="compositionally biased region" description="Polar residues" evidence="1">
    <location>
        <begin position="1246"/>
        <end position="1260"/>
    </location>
</feature>
<evidence type="ECO:0000256" key="1">
    <source>
        <dbReference type="SAM" id="MobiDB-lite"/>
    </source>
</evidence>
<gene>
    <name evidence="4" type="ORF">Adu01nite_07750</name>
</gene>
<dbReference type="Proteomes" id="UP000637628">
    <property type="component" value="Unassembled WGS sequence"/>
</dbReference>
<dbReference type="Pfam" id="PF15644">
    <property type="entry name" value="Gln_amidase"/>
    <property type="match status" value="2"/>
</dbReference>
<feature type="compositionally biased region" description="Low complexity" evidence="1">
    <location>
        <begin position="1343"/>
        <end position="1355"/>
    </location>
</feature>
<accession>A0ABQ3YPF3</accession>
<feature type="region of interest" description="Disordered" evidence="1">
    <location>
        <begin position="1158"/>
        <end position="1382"/>
    </location>
</feature>
<feature type="compositionally biased region" description="Polar residues" evidence="1">
    <location>
        <begin position="532"/>
        <end position="548"/>
    </location>
</feature>
<dbReference type="EMBL" id="BOML01000006">
    <property type="protein sequence ID" value="GID99424.1"/>
    <property type="molecule type" value="Genomic_DNA"/>
</dbReference>
<feature type="compositionally biased region" description="Low complexity" evidence="1">
    <location>
        <begin position="383"/>
        <end position="464"/>
    </location>
</feature>
<feature type="region of interest" description="Disordered" evidence="1">
    <location>
        <begin position="487"/>
        <end position="763"/>
    </location>
</feature>
<evidence type="ECO:0000259" key="3">
    <source>
        <dbReference type="Pfam" id="PF25547"/>
    </source>
</evidence>
<keyword evidence="5" id="KW-1185">Reference proteome</keyword>
<dbReference type="Pfam" id="PF25547">
    <property type="entry name" value="WXG100_2"/>
    <property type="match status" value="1"/>
</dbReference>
<feature type="compositionally biased region" description="Low complexity" evidence="1">
    <location>
        <begin position="549"/>
        <end position="580"/>
    </location>
</feature>
<feature type="domain" description="Tox-PL" evidence="2">
    <location>
        <begin position="968"/>
        <end position="1092"/>
    </location>
</feature>
<dbReference type="InterPro" id="IPR028908">
    <property type="entry name" value="Tox-PL_dom"/>
</dbReference>
<feature type="compositionally biased region" description="Basic and acidic residues" evidence="1">
    <location>
        <begin position="874"/>
        <end position="895"/>
    </location>
</feature>
<feature type="compositionally biased region" description="Low complexity" evidence="1">
    <location>
        <begin position="710"/>
        <end position="723"/>
    </location>
</feature>
<feature type="compositionally biased region" description="Low complexity" evidence="1">
    <location>
        <begin position="1220"/>
        <end position="1245"/>
    </location>
</feature>
<feature type="compositionally biased region" description="Low complexity" evidence="1">
    <location>
        <begin position="1158"/>
        <end position="1180"/>
    </location>
</feature>
<feature type="compositionally biased region" description="Low complexity" evidence="1">
    <location>
        <begin position="516"/>
        <end position="531"/>
    </location>
</feature>
<name>A0ABQ3YPF3_9ACTN</name>
<feature type="domain" description="Outer membrane channel protein CpnT-like N-terminal" evidence="3">
    <location>
        <begin position="8"/>
        <end position="158"/>
    </location>
</feature>
<feature type="compositionally biased region" description="Low complexity" evidence="1">
    <location>
        <begin position="600"/>
        <end position="635"/>
    </location>
</feature>
<evidence type="ECO:0000313" key="4">
    <source>
        <dbReference type="EMBL" id="GID99424.1"/>
    </source>
</evidence>
<feature type="region of interest" description="Disordered" evidence="1">
    <location>
        <begin position="1476"/>
        <end position="1520"/>
    </location>
</feature>
<feature type="region of interest" description="Disordered" evidence="1">
    <location>
        <begin position="859"/>
        <end position="908"/>
    </location>
</feature>
<protein>
    <submittedName>
        <fullName evidence="4">Uncharacterized protein</fullName>
    </submittedName>
</protein>
<sequence length="1969" mass="205976">MAVLPSPIPHPLDYSPWDLPGWAYDALEWVVGFDWPEGNEKVTWDIADQWYDLVDAMAVPREDAAEAAERIIDAYGGSGTTIDAFIAAWMKVANGNEAPLNALVDFAYQMGKMVEECGQDIESAKLEAWIELGIFVIELIGMAVTVALTLGAASPAAGGLIAATRMAIQQIFKKLIAQLAKKAIKQGLKDMGKRVAKDLLTKKGLKQLAKKGLHEAKDEAKEEFLTNLGIQAYQTANGRNKLDWGDLADLGLATGAGAAGGFAAHGGSIGAGGKHGLFRGAASEVLGDLGGSAATGNLSDFESLAKSATSGVSGTAIGNTHHDFKGMNASLVGAGDLSLSDLPSASSSPSATSSGTDVSSAVGDFSSGGSPVQPGSSGGSSGGASPSILSSGGSDGSVTTAASPVASTASPVVSHHADTATAAAPASASAGHPATSSPSSGTVYASSAASPSVDAGSSVSSGASLASSAPAVDAAAPAGSHATASASASAPVSTTASTPTNAPVGFAGNTGGPNVTASPAAAPTGGAPSSTVSLTGSSPATSPSSLNVGPSTSGPTGTSPSVNLSPSSNPSSSVTSPQSLDTGGARSGGPTISSTGGVNTSGPNVTSPSTTSPNINSPNINSPGGTGPNVTSNPTPNSPGPTNPGPNTSTPTTAGPDASRPRTDTPLASTGTTTPDTSSPSKSSPNPADSGRPNSTAPNSTAPNSTAPNSTAPNSTAPDSSPSPDRRDTPPSSTPGDRSHPDSGKNDPLVGAAGHANPNLTSRTPDQARYEQAYFDHQAQNKQPVLDRIFARERGRHDTVIDAYRQQQSAARREMWKSRLTLDFASAAHYRSLEAHYRQKGQDARQLRDQVDDALHRVTLDLGDPNDPFTTPADFDKANKDRGHLADGPVHDNDQSKLPGGRPSSRTLRKYGEFGGLRRPLAMHQQDLERVVPRDQNGVPVRTPDPRGPLLKLLNDGGPIADPTRGYNCLDCSLSFLETYLHGRPTVSAPRTVDKYTFGESDAQPGEARGTYRAEEATGSAFTHVTPNDPTKTPAAVKVEIDRGFEAVARTLLQGGHGSTAVIVTEWQSGSAHAWNAVNHHGTLLFIDPQTGEHQDATNWQGGPGHRTLYGHTGTSFGGNAVGLHALMVDGQGNPMAVPNTQLSPYSNQKTLPAPPLAYQQQQAQLQQQAIQQQQQNQTLPAPPPITTQQQTLPPPPPITTQQPAPPITQQTTPTPPPITTQQQSAPPAPPVTTQQSAPPVTTQQSAPPVTPHTQPSPSVDTHMPQPEPTVESGDPTVRTPSVPDVTPSPQVDSSPRTEETQSSPSPSPEPAPKQRSSDPLSALDPKNDPLSVLDPAPRKTGDITTALATDTTVTPSPEPAPTVDPRAAEEQRQKENYQFATQRARLDFDESHRQGMGRDLRKQSEVRFEQAIELGRAARGADDSHDYVTADQLTADRKRTEHDAEGLLDRAIEVENGADIGDVELTGNDWEVVNETDGGSDLAVGPVETDDRSSLTGDDGPRSIDTTRRYNTRGGLRPPLRIHQTDLERAMPRDEDGNVVRNADPRRGRWFGLMNDGGPEADPTRSINCGDSVLSLFDTYMHARPRVSAPRTFDGYHNGDPSRPIGAERGVSARIENTTGGRFEGLTDVSSLDPNHARAEIRLAEGRIHRHLLSLGHGSFAFITTQDQAGRTHEIAAVNQNGTILYLDPQTRAVTENSPLRTNTGLDVPSDVVRMDALTVDGQARPRPLTTGDGPFIAADPAGAVPEPDKVYSEAQQAEMKQYGSELGLSEKQSEGFISVGSIEKPENVAKGRPAKEALTTEQVKQQMDNWTNEVRPRGYPYHFTSRAQFEAFTSEVQDLQEAYGLPSGRVVVQGSSLRTPNAGDVDVAIVVPDAQFDAYGEECRDGIDSRASAGANKKMGKDLNRCLAKGFVPKFLANRPAGVTQTFAQATHELAARYGLPGLDLSVMKASSVMIMYPDLDLDMDRQ</sequence>
<feature type="compositionally biased region" description="Basic and acidic residues" evidence="1">
    <location>
        <begin position="1490"/>
        <end position="1509"/>
    </location>
</feature>
<comment type="caution">
    <text evidence="4">The sequence shown here is derived from an EMBL/GenBank/DDBJ whole genome shotgun (WGS) entry which is preliminary data.</text>
</comment>
<proteinExistence type="predicted"/>
<evidence type="ECO:0000313" key="5">
    <source>
        <dbReference type="Proteomes" id="UP000637628"/>
    </source>
</evidence>
<reference evidence="4 5" key="1">
    <citation type="submission" date="2021-01" db="EMBL/GenBank/DDBJ databases">
        <title>Whole genome shotgun sequence of Actinoplanes durhamensis NBRC 14914.</title>
        <authorList>
            <person name="Komaki H."/>
            <person name="Tamura T."/>
        </authorList>
    </citation>
    <scope>NUCLEOTIDE SEQUENCE [LARGE SCALE GENOMIC DNA]</scope>
    <source>
        <strain evidence="4 5">NBRC 14914</strain>
    </source>
</reference>
<dbReference type="RefSeq" id="WP_203724856.1">
    <property type="nucleotide sequence ID" value="NZ_BAAATX010000023.1"/>
</dbReference>
<organism evidence="4 5">
    <name type="scientific">Paractinoplanes durhamensis</name>
    <dbReference type="NCBI Taxonomy" id="113563"/>
    <lineage>
        <taxon>Bacteria</taxon>
        <taxon>Bacillati</taxon>
        <taxon>Actinomycetota</taxon>
        <taxon>Actinomycetes</taxon>
        <taxon>Micromonosporales</taxon>
        <taxon>Micromonosporaceae</taxon>
        <taxon>Paractinoplanes</taxon>
    </lineage>
</organism>
<dbReference type="InterPro" id="IPR057746">
    <property type="entry name" value="CpnT-like_N"/>
</dbReference>